<dbReference type="HOGENOM" id="CLU_2750652_0_0_9"/>
<dbReference type="AlphaFoldDB" id="A7VQ75"/>
<proteinExistence type="predicted"/>
<name>A7VQ75_9FIRM</name>
<evidence type="ECO:0000313" key="3">
    <source>
        <dbReference type="Proteomes" id="UP000003490"/>
    </source>
</evidence>
<accession>A7VQ75</accession>
<reference evidence="2 3" key="2">
    <citation type="submission" date="2007-08" db="EMBL/GenBank/DDBJ databases">
        <authorList>
            <person name="Fulton L."/>
            <person name="Clifton S."/>
            <person name="Fulton B."/>
            <person name="Xu J."/>
            <person name="Minx P."/>
            <person name="Pepin K.H."/>
            <person name="Johnson M."/>
            <person name="Thiruvilangam P."/>
            <person name="Bhonagiri V."/>
            <person name="Nash W.E."/>
            <person name="Wang C."/>
            <person name="Mardis E.R."/>
            <person name="Wilson R.K."/>
        </authorList>
    </citation>
    <scope>NUCLEOTIDE SEQUENCE [LARGE SCALE GENOMIC DNA]</scope>
    <source>
        <strain evidence="2 3">DSM 753</strain>
    </source>
</reference>
<gene>
    <name evidence="2" type="ORF">CLOLEP_00702</name>
</gene>
<protein>
    <submittedName>
        <fullName evidence="2">Uncharacterized protein</fullName>
    </submittedName>
</protein>
<reference evidence="2 3" key="1">
    <citation type="submission" date="2007-08" db="EMBL/GenBank/DDBJ databases">
        <title>Draft genome sequence of Clostridium leptum (DSM 753).</title>
        <authorList>
            <person name="Sudarsanam P."/>
            <person name="Ley R."/>
            <person name="Guruge J."/>
            <person name="Turnbaugh P.J."/>
            <person name="Mahowald M."/>
            <person name="Liep D."/>
            <person name="Gordon J."/>
        </authorList>
    </citation>
    <scope>NUCLEOTIDE SEQUENCE [LARGE SCALE GENOMIC DNA]</scope>
    <source>
        <strain evidence="2 3">DSM 753</strain>
    </source>
</reference>
<dbReference type="EMBL" id="ABCB02000014">
    <property type="protein sequence ID" value="EDO62580.1"/>
    <property type="molecule type" value="Genomic_DNA"/>
</dbReference>
<feature type="region of interest" description="Disordered" evidence="1">
    <location>
        <begin position="1"/>
        <end position="58"/>
    </location>
</feature>
<dbReference type="Proteomes" id="UP000003490">
    <property type="component" value="Unassembled WGS sequence"/>
</dbReference>
<sequence>MFQSLFARMRPRSARSGCFEPAGIGSAAGKAHGHWQKSSQKVISHSAGGLSRSKKRSAFPAERFSCQHIS</sequence>
<organism evidence="2 3">
    <name type="scientific">[Clostridium] leptum DSM 753</name>
    <dbReference type="NCBI Taxonomy" id="428125"/>
    <lineage>
        <taxon>Bacteria</taxon>
        <taxon>Bacillati</taxon>
        <taxon>Bacillota</taxon>
        <taxon>Clostridia</taxon>
        <taxon>Eubacteriales</taxon>
        <taxon>Oscillospiraceae</taxon>
        <taxon>Oscillospiraceae incertae sedis</taxon>
    </lineage>
</organism>
<evidence type="ECO:0000256" key="1">
    <source>
        <dbReference type="SAM" id="MobiDB-lite"/>
    </source>
</evidence>
<comment type="caution">
    <text evidence="2">The sequence shown here is derived from an EMBL/GenBank/DDBJ whole genome shotgun (WGS) entry which is preliminary data.</text>
</comment>
<evidence type="ECO:0000313" key="2">
    <source>
        <dbReference type="EMBL" id="EDO62580.1"/>
    </source>
</evidence>